<evidence type="ECO:0000313" key="2">
    <source>
        <dbReference type="EMBL" id="KAF2309784.1"/>
    </source>
</evidence>
<comment type="caution">
    <text evidence="2">The sequence shown here is derived from an EMBL/GenBank/DDBJ whole genome shotgun (WGS) entry which is preliminary data.</text>
</comment>
<feature type="region of interest" description="Disordered" evidence="1">
    <location>
        <begin position="42"/>
        <end position="118"/>
    </location>
</feature>
<sequence length="118" mass="13347">MHILMLKGPSFINVDHILSMLNKFEVGIRNVKLDQEFRTTKVHRKMRRSRRAATVPEPNVPDEASAQDKAPAPRRRGRRPRATQVEEHLPPVQDQSFMAQGPIDPMATTLAGCKEPSI</sequence>
<keyword evidence="3" id="KW-1185">Reference proteome</keyword>
<feature type="compositionally biased region" description="Basic residues" evidence="1">
    <location>
        <begin position="42"/>
        <end position="51"/>
    </location>
</feature>
<accession>A0A6A6M967</accession>
<proteinExistence type="predicted"/>
<name>A0A6A6M967_HEVBR</name>
<evidence type="ECO:0000313" key="3">
    <source>
        <dbReference type="Proteomes" id="UP000467840"/>
    </source>
</evidence>
<gene>
    <name evidence="2" type="ORF">GH714_005090</name>
</gene>
<dbReference type="EMBL" id="JAAGAX010000006">
    <property type="protein sequence ID" value="KAF2309784.1"/>
    <property type="molecule type" value="Genomic_DNA"/>
</dbReference>
<reference evidence="2 3" key="1">
    <citation type="journal article" date="2020" name="Mol. Plant">
        <title>The Chromosome-Based Rubber Tree Genome Provides New Insights into Spurge Genome Evolution and Rubber Biosynthesis.</title>
        <authorList>
            <person name="Liu J."/>
            <person name="Shi C."/>
            <person name="Shi C.C."/>
            <person name="Li W."/>
            <person name="Zhang Q.J."/>
            <person name="Zhang Y."/>
            <person name="Li K."/>
            <person name="Lu H.F."/>
            <person name="Shi C."/>
            <person name="Zhu S.T."/>
            <person name="Xiao Z.Y."/>
            <person name="Nan H."/>
            <person name="Yue Y."/>
            <person name="Zhu X.G."/>
            <person name="Wu Y."/>
            <person name="Hong X.N."/>
            <person name="Fan G.Y."/>
            <person name="Tong Y."/>
            <person name="Zhang D."/>
            <person name="Mao C.L."/>
            <person name="Liu Y.L."/>
            <person name="Hao S.J."/>
            <person name="Liu W.Q."/>
            <person name="Lv M.Q."/>
            <person name="Zhang H.B."/>
            <person name="Liu Y."/>
            <person name="Hu-Tang G.R."/>
            <person name="Wang J.P."/>
            <person name="Wang J.H."/>
            <person name="Sun Y.H."/>
            <person name="Ni S.B."/>
            <person name="Chen W.B."/>
            <person name="Zhang X.C."/>
            <person name="Jiao Y.N."/>
            <person name="Eichler E.E."/>
            <person name="Li G.H."/>
            <person name="Liu X."/>
            <person name="Gao L.Z."/>
        </authorList>
    </citation>
    <scope>NUCLEOTIDE SEQUENCE [LARGE SCALE GENOMIC DNA]</scope>
    <source>
        <strain evidence="3">cv. GT1</strain>
        <tissue evidence="2">Leaf</tissue>
    </source>
</reference>
<feature type="compositionally biased region" description="Basic residues" evidence="1">
    <location>
        <begin position="72"/>
        <end position="81"/>
    </location>
</feature>
<protein>
    <submittedName>
        <fullName evidence="2">Uncharacterized protein</fullName>
    </submittedName>
</protein>
<dbReference type="Proteomes" id="UP000467840">
    <property type="component" value="Chromosome 14"/>
</dbReference>
<dbReference type="AlphaFoldDB" id="A0A6A6M967"/>
<evidence type="ECO:0000256" key="1">
    <source>
        <dbReference type="SAM" id="MobiDB-lite"/>
    </source>
</evidence>
<organism evidence="2 3">
    <name type="scientific">Hevea brasiliensis</name>
    <name type="common">Para rubber tree</name>
    <name type="synonym">Siphonia brasiliensis</name>
    <dbReference type="NCBI Taxonomy" id="3981"/>
    <lineage>
        <taxon>Eukaryota</taxon>
        <taxon>Viridiplantae</taxon>
        <taxon>Streptophyta</taxon>
        <taxon>Embryophyta</taxon>
        <taxon>Tracheophyta</taxon>
        <taxon>Spermatophyta</taxon>
        <taxon>Magnoliopsida</taxon>
        <taxon>eudicotyledons</taxon>
        <taxon>Gunneridae</taxon>
        <taxon>Pentapetalae</taxon>
        <taxon>rosids</taxon>
        <taxon>fabids</taxon>
        <taxon>Malpighiales</taxon>
        <taxon>Euphorbiaceae</taxon>
        <taxon>Crotonoideae</taxon>
        <taxon>Micrandreae</taxon>
        <taxon>Hevea</taxon>
    </lineage>
</organism>